<dbReference type="PROSITE" id="PS50090">
    <property type="entry name" value="MYB_LIKE"/>
    <property type="match status" value="1"/>
</dbReference>
<feature type="domain" description="Helicase C-terminal" evidence="10">
    <location>
        <begin position="662"/>
        <end position="817"/>
    </location>
</feature>
<keyword evidence="5 6" id="KW-0694">RNA-binding</keyword>
<dbReference type="PANTHER" id="PTHR24031">
    <property type="entry name" value="RNA HELICASE"/>
    <property type="match status" value="1"/>
</dbReference>
<evidence type="ECO:0000256" key="3">
    <source>
        <dbReference type="ARBA" id="ARBA00022806"/>
    </source>
</evidence>
<keyword evidence="12" id="KW-1185">Reference proteome</keyword>
<dbReference type="SUPFAM" id="SSF52540">
    <property type="entry name" value="P-loop containing nucleoside triphosphate hydrolases"/>
    <property type="match status" value="2"/>
</dbReference>
<keyword evidence="2 6" id="KW-0378">Hydrolase</keyword>
<reference evidence="11 12" key="1">
    <citation type="submission" date="2020-08" db="EMBL/GenBank/DDBJ databases">
        <title>Plant Genome Project.</title>
        <authorList>
            <person name="Zhang R.-G."/>
        </authorList>
    </citation>
    <scope>NUCLEOTIDE SEQUENCE [LARGE SCALE GENOMIC DNA]</scope>
    <source>
        <tissue evidence="11">Rhizome</tissue>
    </source>
</reference>
<evidence type="ECO:0000259" key="10">
    <source>
        <dbReference type="PROSITE" id="PS51194"/>
    </source>
</evidence>
<dbReference type="PROSITE" id="PS51194">
    <property type="entry name" value="HELICASE_CTER"/>
    <property type="match status" value="1"/>
</dbReference>
<dbReference type="CDD" id="cd17949">
    <property type="entry name" value="DEADc_DDX31"/>
    <property type="match status" value="1"/>
</dbReference>
<comment type="similarity">
    <text evidence="6">Belongs to the DEAD box helicase family.</text>
</comment>
<feature type="region of interest" description="Disordered" evidence="7">
    <location>
        <begin position="894"/>
        <end position="922"/>
    </location>
</feature>
<dbReference type="EMBL" id="JACMSC010000007">
    <property type="protein sequence ID" value="KAG6516420.1"/>
    <property type="molecule type" value="Genomic_DNA"/>
</dbReference>
<proteinExistence type="inferred from homology"/>
<dbReference type="InterPro" id="IPR000629">
    <property type="entry name" value="RNA-helicase_DEAD-box_CS"/>
</dbReference>
<comment type="caution">
    <text evidence="11">The sequence shown here is derived from an EMBL/GenBank/DDBJ whole genome shotgun (WGS) entry which is preliminary data.</text>
</comment>
<dbReference type="Proteomes" id="UP000734854">
    <property type="component" value="Unassembled WGS sequence"/>
</dbReference>
<dbReference type="InterPro" id="IPR001650">
    <property type="entry name" value="Helicase_C-like"/>
</dbReference>
<comment type="function">
    <text evidence="6">RNA helicase.</text>
</comment>
<evidence type="ECO:0000259" key="8">
    <source>
        <dbReference type="PROSITE" id="PS50090"/>
    </source>
</evidence>
<dbReference type="PROSITE" id="PS00039">
    <property type="entry name" value="DEAD_ATP_HELICASE"/>
    <property type="match status" value="1"/>
</dbReference>
<evidence type="ECO:0000256" key="6">
    <source>
        <dbReference type="RuleBase" id="RU365068"/>
    </source>
</evidence>
<sequence length="922" mass="103608">MDHLNYAPRGPHQLLPAEYWQNMSHLYFTSSVVHGYGTPHTTGMSFTPSMSNEPATPTFVPETQLSDRESPIEVVDLEKAVSNAEGTRKRSSWTKVEDEVLARSFVTISDDPIIDNDQKADAFWGRVASYYNENLPLGSNIRSANVIRSHWHNTIQKKSTDHFVATKKTRTSESGASNTSSNQDVSIDLDYEDTRPMGQKFTEYTSVKKSEVDLKQKQFEVEEIKAKTTLSKSEAKNRRLELKEYEILNKDTSQMTKEQLSYMNAYARILALIRMSGSERPERVEPALSQGASSGHSNWPRGFGRPGQVRALALVLLAYALFDEGFASLQTLGLATATAKSNGGMEAGEQKPQAGGGLFASCSFDDLGLHPTLCQHLRGPYLFSSSHLIPIFRMLTDDRFSLSDKMGFQVPTKIQAQAIPVVISGRHSLVNAATGTGKTIVYLAPIVHLLQTYEPRIQRSDGTYALVLVPTRELCMQVYEILQKLLHCFHWIVPGYIMGGENRAKEKARLRKGISILIATPGRLLDHLKNTSSFQHTKLRWIVFDEADRILELGFGKAVEEILDILGSRQINHIPSNGKISNSVKCSRQNLLLSATLNEKVNHLANISLENPIMIGMDQNNSHIAHTLSVGNVTSAYVIDGDLKIHDGFASQTVENYNLPSQLVQKYVRVPSGSRLVILLSILRSLFEGKTSQKIVVFFSTCDAVDFHYALINEFKWSPSSLQEVKEQKFVSYVAARGLDIPKVRCIIQYDSPGEASEYVHRVGRTARLREKGEALLFLQPVEMDYLHDLQHHGVKLEEYQIQRCLDGFALHGKNFYKKSISLETHPWVLFLQKALETFISTEAKLNKLARNAFCSWVRAYTAHRGELKRIFLVKKLHLGHVARSFGLKDQPSWVGGSHKNEAKKRKKYGLKINSSKRRKTS</sequence>
<dbReference type="InterPro" id="IPR001005">
    <property type="entry name" value="SANT/Myb"/>
</dbReference>
<dbReference type="PROSITE" id="PS51192">
    <property type="entry name" value="HELICASE_ATP_BIND_1"/>
    <property type="match status" value="1"/>
</dbReference>
<dbReference type="SMART" id="SM00490">
    <property type="entry name" value="HELICc"/>
    <property type="match status" value="1"/>
</dbReference>
<dbReference type="InterPro" id="IPR027417">
    <property type="entry name" value="P-loop_NTPase"/>
</dbReference>
<dbReference type="InterPro" id="IPR011545">
    <property type="entry name" value="DEAD/DEAH_box_helicase_dom"/>
</dbReference>
<dbReference type="CDD" id="cd18787">
    <property type="entry name" value="SF2_C_DEAD"/>
    <property type="match status" value="1"/>
</dbReference>
<protein>
    <recommendedName>
        <fullName evidence="6">ATP-dependent RNA helicase</fullName>
        <ecNumber evidence="6">3.6.4.13</ecNumber>
    </recommendedName>
</protein>
<dbReference type="GO" id="GO:0003723">
    <property type="term" value="F:RNA binding"/>
    <property type="evidence" value="ECO:0007669"/>
    <property type="project" value="UniProtKB-UniRule"/>
</dbReference>
<name>A0A8J5L7M1_ZINOF</name>
<evidence type="ECO:0000313" key="11">
    <source>
        <dbReference type="EMBL" id="KAG6516420.1"/>
    </source>
</evidence>
<evidence type="ECO:0000313" key="12">
    <source>
        <dbReference type="Proteomes" id="UP000734854"/>
    </source>
</evidence>
<comment type="domain">
    <text evidence="6">The Q motif is unique to and characteristic of the DEAD box family of RNA helicases and controls ATP binding and hydrolysis.</text>
</comment>
<dbReference type="AlphaFoldDB" id="A0A8J5L7M1"/>
<evidence type="ECO:0000256" key="4">
    <source>
        <dbReference type="ARBA" id="ARBA00022840"/>
    </source>
</evidence>
<dbReference type="Pfam" id="PF00270">
    <property type="entry name" value="DEAD"/>
    <property type="match status" value="1"/>
</dbReference>
<dbReference type="Pfam" id="PF13959">
    <property type="entry name" value="CTE_SPB4"/>
    <property type="match status" value="1"/>
</dbReference>
<dbReference type="Pfam" id="PF00271">
    <property type="entry name" value="Helicase_C"/>
    <property type="match status" value="1"/>
</dbReference>
<keyword evidence="3 6" id="KW-0347">Helicase</keyword>
<dbReference type="EC" id="3.6.4.13" evidence="6"/>
<accession>A0A8J5L7M1</accession>
<evidence type="ECO:0000259" key="9">
    <source>
        <dbReference type="PROSITE" id="PS51192"/>
    </source>
</evidence>
<dbReference type="InterPro" id="IPR025313">
    <property type="entry name" value="SPB4-like_CTE"/>
</dbReference>
<dbReference type="GO" id="GO:0005524">
    <property type="term" value="F:ATP binding"/>
    <property type="evidence" value="ECO:0007669"/>
    <property type="project" value="UniProtKB-UniRule"/>
</dbReference>
<evidence type="ECO:0000256" key="5">
    <source>
        <dbReference type="ARBA" id="ARBA00022884"/>
    </source>
</evidence>
<dbReference type="GO" id="GO:0016787">
    <property type="term" value="F:hydrolase activity"/>
    <property type="evidence" value="ECO:0007669"/>
    <property type="project" value="UniProtKB-KW"/>
</dbReference>
<evidence type="ECO:0000256" key="2">
    <source>
        <dbReference type="ARBA" id="ARBA00022801"/>
    </source>
</evidence>
<evidence type="ECO:0000256" key="1">
    <source>
        <dbReference type="ARBA" id="ARBA00022741"/>
    </source>
</evidence>
<keyword evidence="1 6" id="KW-0547">Nucleotide-binding</keyword>
<feature type="domain" description="Myb-like" evidence="8">
    <location>
        <begin position="85"/>
        <end position="155"/>
    </location>
</feature>
<dbReference type="SMART" id="SM00487">
    <property type="entry name" value="DEXDc"/>
    <property type="match status" value="1"/>
</dbReference>
<evidence type="ECO:0000256" key="7">
    <source>
        <dbReference type="SAM" id="MobiDB-lite"/>
    </source>
</evidence>
<keyword evidence="4 6" id="KW-0067">ATP-binding</keyword>
<gene>
    <name evidence="11" type="ORF">ZIOFF_026885</name>
</gene>
<dbReference type="InterPro" id="IPR014001">
    <property type="entry name" value="Helicase_ATP-bd"/>
</dbReference>
<organism evidence="11 12">
    <name type="scientific">Zingiber officinale</name>
    <name type="common">Ginger</name>
    <name type="synonym">Amomum zingiber</name>
    <dbReference type="NCBI Taxonomy" id="94328"/>
    <lineage>
        <taxon>Eukaryota</taxon>
        <taxon>Viridiplantae</taxon>
        <taxon>Streptophyta</taxon>
        <taxon>Embryophyta</taxon>
        <taxon>Tracheophyta</taxon>
        <taxon>Spermatophyta</taxon>
        <taxon>Magnoliopsida</taxon>
        <taxon>Liliopsida</taxon>
        <taxon>Zingiberales</taxon>
        <taxon>Zingiberaceae</taxon>
        <taxon>Zingiber</taxon>
    </lineage>
</organism>
<feature type="compositionally biased region" description="Basic residues" evidence="7">
    <location>
        <begin position="902"/>
        <end position="922"/>
    </location>
</feature>
<dbReference type="GO" id="GO:0003724">
    <property type="term" value="F:RNA helicase activity"/>
    <property type="evidence" value="ECO:0007669"/>
    <property type="project" value="UniProtKB-EC"/>
</dbReference>
<comment type="catalytic activity">
    <reaction evidence="6">
        <text>ATP + H2O = ADP + phosphate + H(+)</text>
        <dbReference type="Rhea" id="RHEA:13065"/>
        <dbReference type="ChEBI" id="CHEBI:15377"/>
        <dbReference type="ChEBI" id="CHEBI:15378"/>
        <dbReference type="ChEBI" id="CHEBI:30616"/>
        <dbReference type="ChEBI" id="CHEBI:43474"/>
        <dbReference type="ChEBI" id="CHEBI:456216"/>
        <dbReference type="EC" id="3.6.4.13"/>
    </reaction>
</comment>
<dbReference type="SMART" id="SM01178">
    <property type="entry name" value="DUF4217"/>
    <property type="match status" value="1"/>
</dbReference>
<dbReference type="Gene3D" id="3.40.50.300">
    <property type="entry name" value="P-loop containing nucleotide triphosphate hydrolases"/>
    <property type="match status" value="2"/>
</dbReference>
<feature type="domain" description="Helicase ATP-binding" evidence="9">
    <location>
        <begin position="419"/>
        <end position="615"/>
    </location>
</feature>